<comment type="catalytic activity">
    <reaction evidence="9">
        <text>tetracosanoate + ATP + CoA = tetracosanoyl-CoA + AMP + diphosphate</text>
        <dbReference type="Rhea" id="RHEA:33639"/>
        <dbReference type="ChEBI" id="CHEBI:30616"/>
        <dbReference type="ChEBI" id="CHEBI:31014"/>
        <dbReference type="ChEBI" id="CHEBI:33019"/>
        <dbReference type="ChEBI" id="CHEBI:57287"/>
        <dbReference type="ChEBI" id="CHEBI:65052"/>
        <dbReference type="ChEBI" id="CHEBI:456215"/>
    </reaction>
    <physiologicalReaction direction="left-to-right" evidence="9">
        <dbReference type="Rhea" id="RHEA:33640"/>
    </physiologicalReaction>
</comment>
<evidence type="ECO:0000313" key="11">
    <source>
        <dbReference type="EMBL" id="JAV92646.1"/>
    </source>
</evidence>
<dbReference type="GO" id="GO:0044539">
    <property type="term" value="P:long-chain fatty acid import into cell"/>
    <property type="evidence" value="ECO:0007669"/>
    <property type="project" value="TreeGrafter"/>
</dbReference>
<dbReference type="SUPFAM" id="SSF56801">
    <property type="entry name" value="Acetyl-CoA synthetase-like"/>
    <property type="match status" value="1"/>
</dbReference>
<dbReference type="InterPro" id="IPR000873">
    <property type="entry name" value="AMP-dep_synth/lig_dom"/>
</dbReference>
<sequence>MVCAVVLFVVVAIAVLIITKLLKPNELWRQGGTTIRTISKDLRIAWILLRIKLLHRKLCRDNVAVYTKFCKIARKYPQKTAFIYESETWTFSDALNLSNKVANYFKARGYVKGHCVALMLENCPDYPCIWMGISKLGVTISLININLVKHSLAQCIRAANCRGLIFDSNLCNAIEDVAGEFAQLDLFEYDRNNARNVKYINLKREINNFSTEDTSGFPKITGHDTLLYIYTSGTTGFPKPVVISNTRFLTFACFANVVMPKMTDVIAYCPMPLYHSSGCGIMALTVAGGATLVLKRKFSAKNYWSDCSKFQCNLAVYIGEMCRYILSVPQNDVIKHNVKNILGTGLQRHIWKTYIEKFQIENVYEFYGSTEGNVQIVNLDNKVGSVGYIPNFLKSLMGIFLIKYDPNTGEPIRDNNGRCIKCSPNEPGLVIGKIRSKVAVDGFARYLDIDASEKKILWDVFVIGDKYFIVGDVLVCDELGYFYFQDRIGDTFRWKGENVSTAEVEDIIWKTTKLNQVNVYGVEIPGAEGRIGMAAILGNDDKSQLNVLAKEFKSNLPSYAIPAFIRVLESFPITGTYKLKKLELQKEGFNINVIKDKVYILSSGKYIPLTKEIYNDVINHRLRL</sequence>
<evidence type="ECO:0000256" key="9">
    <source>
        <dbReference type="ARBA" id="ARBA00048666"/>
    </source>
</evidence>
<evidence type="ECO:0000256" key="4">
    <source>
        <dbReference type="ARBA" id="ARBA00022832"/>
    </source>
</evidence>
<evidence type="ECO:0000256" key="6">
    <source>
        <dbReference type="ARBA" id="ARBA00026121"/>
    </source>
</evidence>
<evidence type="ECO:0000256" key="1">
    <source>
        <dbReference type="ARBA" id="ARBA00006432"/>
    </source>
</evidence>
<dbReference type="Gene3D" id="3.30.300.30">
    <property type="match status" value="1"/>
</dbReference>
<dbReference type="FunFam" id="3.30.300.30:FF:000002">
    <property type="entry name" value="Long-chain fatty acid transport protein 1"/>
    <property type="match status" value="1"/>
</dbReference>
<evidence type="ECO:0000256" key="5">
    <source>
        <dbReference type="ARBA" id="ARBA00022840"/>
    </source>
</evidence>
<keyword evidence="4" id="KW-0443">Lipid metabolism</keyword>
<dbReference type="GO" id="GO:0005886">
    <property type="term" value="C:plasma membrane"/>
    <property type="evidence" value="ECO:0007669"/>
    <property type="project" value="TreeGrafter"/>
</dbReference>
<dbReference type="GO" id="GO:0004467">
    <property type="term" value="F:long-chain fatty acid-CoA ligase activity"/>
    <property type="evidence" value="ECO:0007669"/>
    <property type="project" value="UniProtKB-EC"/>
</dbReference>
<feature type="domain" description="AMP-dependent synthetase/ligase" evidence="10">
    <location>
        <begin position="72"/>
        <end position="413"/>
    </location>
</feature>
<dbReference type="PROSITE" id="PS00455">
    <property type="entry name" value="AMP_BINDING"/>
    <property type="match status" value="1"/>
</dbReference>
<dbReference type="KEGG" id="ppyr:116170883"/>
<keyword evidence="3" id="KW-0547">Nucleotide-binding</keyword>
<evidence type="ECO:0000256" key="7">
    <source>
        <dbReference type="ARBA" id="ARBA00036527"/>
    </source>
</evidence>
<reference evidence="11" key="1">
    <citation type="journal article" date="2016" name="Sci. Rep.">
        <title>Molecular characterization of firefly nuptial gifts: a multi-omics approach sheds light on postcopulatory sexual selection.</title>
        <authorList>
            <person name="Al-Wathiqui N."/>
            <person name="Fallon T.R."/>
            <person name="South A."/>
            <person name="Weng J.K."/>
            <person name="Lewis S.M."/>
        </authorList>
    </citation>
    <scope>NUCLEOTIDE SEQUENCE</scope>
</reference>
<evidence type="ECO:0000256" key="8">
    <source>
        <dbReference type="ARBA" id="ARBA00041297"/>
    </source>
</evidence>
<dbReference type="EMBL" id="GEZM01013336">
    <property type="protein sequence ID" value="JAV92646.1"/>
    <property type="molecule type" value="Transcribed_RNA"/>
</dbReference>
<keyword evidence="2" id="KW-0436">Ligase</keyword>
<evidence type="ECO:0000259" key="10">
    <source>
        <dbReference type="Pfam" id="PF00501"/>
    </source>
</evidence>
<dbReference type="Gene3D" id="3.40.50.12780">
    <property type="entry name" value="N-terminal domain of ligase-like"/>
    <property type="match status" value="1"/>
</dbReference>
<proteinExistence type="inferred from homology"/>
<dbReference type="GO" id="GO:0005524">
    <property type="term" value="F:ATP binding"/>
    <property type="evidence" value="ECO:0007669"/>
    <property type="project" value="UniProtKB-KW"/>
</dbReference>
<name>A0A1Y1N8M3_PHOPY</name>
<dbReference type="AlphaFoldDB" id="A0A1Y1N8M3"/>
<organism evidence="11">
    <name type="scientific">Photinus pyralis</name>
    <name type="common">Common eastern firefly</name>
    <name type="synonym">Lampyris pyralis</name>
    <dbReference type="NCBI Taxonomy" id="7054"/>
    <lineage>
        <taxon>Eukaryota</taxon>
        <taxon>Metazoa</taxon>
        <taxon>Ecdysozoa</taxon>
        <taxon>Arthropoda</taxon>
        <taxon>Hexapoda</taxon>
        <taxon>Insecta</taxon>
        <taxon>Pterygota</taxon>
        <taxon>Neoptera</taxon>
        <taxon>Endopterygota</taxon>
        <taxon>Coleoptera</taxon>
        <taxon>Polyphaga</taxon>
        <taxon>Elateriformia</taxon>
        <taxon>Elateroidea</taxon>
        <taxon>Lampyridae</taxon>
        <taxon>Lampyrinae</taxon>
        <taxon>Photinus</taxon>
    </lineage>
</organism>
<dbReference type="Pfam" id="PF00501">
    <property type="entry name" value="AMP-binding"/>
    <property type="match status" value="1"/>
</dbReference>
<evidence type="ECO:0000256" key="2">
    <source>
        <dbReference type="ARBA" id="ARBA00022598"/>
    </source>
</evidence>
<dbReference type="GO" id="GO:0005789">
    <property type="term" value="C:endoplasmic reticulum membrane"/>
    <property type="evidence" value="ECO:0007669"/>
    <property type="project" value="TreeGrafter"/>
</dbReference>
<dbReference type="PANTHER" id="PTHR43107">
    <property type="entry name" value="LONG-CHAIN FATTY ACID TRANSPORT PROTEIN"/>
    <property type="match status" value="1"/>
</dbReference>
<dbReference type="GeneID" id="116170883"/>
<protein>
    <recommendedName>
        <fullName evidence="6">long-chain-fatty-acid--CoA ligase</fullName>
        <ecNumber evidence="6">6.2.1.3</ecNumber>
    </recommendedName>
    <alternativeName>
        <fullName evidence="8">Long-chain-fatty-acid--CoA ligase</fullName>
    </alternativeName>
</protein>
<dbReference type="InterPro" id="IPR045851">
    <property type="entry name" value="AMP-bd_C_sf"/>
</dbReference>
<keyword evidence="5" id="KW-0067">ATP-binding</keyword>
<dbReference type="OrthoDB" id="288590at2759"/>
<dbReference type="PANTHER" id="PTHR43107:SF15">
    <property type="entry name" value="FATTY ACID TRANSPORT PROTEIN 3, ISOFORM A"/>
    <property type="match status" value="1"/>
</dbReference>
<evidence type="ECO:0000256" key="3">
    <source>
        <dbReference type="ARBA" id="ARBA00022741"/>
    </source>
</evidence>
<dbReference type="InterPro" id="IPR042099">
    <property type="entry name" value="ANL_N_sf"/>
</dbReference>
<accession>A0A1Y1N8M3</accession>
<dbReference type="RefSeq" id="XP_031343294.1">
    <property type="nucleotide sequence ID" value="XM_031487434.1"/>
</dbReference>
<comment type="catalytic activity">
    <reaction evidence="7">
        <text>a very long-chain fatty acid + ATP + CoA = a very long-chain fatty acyl-CoA + AMP + diphosphate</text>
        <dbReference type="Rhea" id="RHEA:54536"/>
        <dbReference type="ChEBI" id="CHEBI:30616"/>
        <dbReference type="ChEBI" id="CHEBI:33019"/>
        <dbReference type="ChEBI" id="CHEBI:57287"/>
        <dbReference type="ChEBI" id="CHEBI:58950"/>
        <dbReference type="ChEBI" id="CHEBI:138261"/>
        <dbReference type="ChEBI" id="CHEBI:456215"/>
    </reaction>
    <physiologicalReaction direction="left-to-right" evidence="7">
        <dbReference type="Rhea" id="RHEA:54537"/>
    </physiologicalReaction>
</comment>
<dbReference type="InterPro" id="IPR020845">
    <property type="entry name" value="AMP-binding_CS"/>
</dbReference>
<keyword evidence="4" id="KW-0276">Fatty acid metabolism</keyword>
<dbReference type="EC" id="6.2.1.3" evidence="6"/>
<comment type="similarity">
    <text evidence="1">Belongs to the ATP-dependent AMP-binding enzyme family.</text>
</comment>
<dbReference type="GO" id="GO:0005324">
    <property type="term" value="F:long-chain fatty acid transmembrane transporter activity"/>
    <property type="evidence" value="ECO:0007669"/>
    <property type="project" value="TreeGrafter"/>
</dbReference>